<dbReference type="InterPro" id="IPR013656">
    <property type="entry name" value="PAS_4"/>
</dbReference>
<dbReference type="Pfam" id="PF00072">
    <property type="entry name" value="Response_reg"/>
    <property type="match status" value="1"/>
</dbReference>
<evidence type="ECO:0000313" key="8">
    <source>
        <dbReference type="EMBL" id="TFZ81140.1"/>
    </source>
</evidence>
<dbReference type="SMART" id="SM00388">
    <property type="entry name" value="HisKA"/>
    <property type="match status" value="1"/>
</dbReference>
<dbReference type="InterPro" id="IPR000014">
    <property type="entry name" value="PAS"/>
</dbReference>
<dbReference type="SUPFAM" id="SSF55874">
    <property type="entry name" value="ATPase domain of HSP90 chaperone/DNA topoisomerase II/histidine kinase"/>
    <property type="match status" value="1"/>
</dbReference>
<evidence type="ECO:0000256" key="4">
    <source>
        <dbReference type="PROSITE-ProRule" id="PRU00169"/>
    </source>
</evidence>
<dbReference type="NCBIfam" id="TIGR00229">
    <property type="entry name" value="sensory_box"/>
    <property type="match status" value="1"/>
</dbReference>
<dbReference type="PANTHER" id="PTHR43065:SF42">
    <property type="entry name" value="TWO-COMPONENT SENSOR PPRA"/>
    <property type="match status" value="1"/>
</dbReference>
<sequence length="713" mass="77232">PPSAPLDALDSLFGAEGGGEMAQLRAAAADGRSAKADLPLRDGETGVEWREVAVNPLGSRPGFTVWNVEDITARRQMEQVIREDQQKLVNFVENAPIGFYSVDADGRFMFVNHVFADWLGTTPAALLDGARRLGDFLADGAVPDAPYSPFPASQGDATGEVVLRGAGGGAFQAHIAQRLVLGADGEGPVIHSVVRDLTQIREWERALSHSQYRLEQFFAVAPIGIVLLDSEGRIDTANQAFLDMAGRRLEEIGGRQVVDLFGEEDRAPVAARLAGARADGAATVPLDVRLDSGNGAVASLYISRMRQEDGGETGHMLHLIDTTEQKNLEMQFAQSQKMQAVGQLAGGVAHDFNNLLTAMIGFCDLLLLRHKPGEESFADIMQIKQNANRAANLVRQLLAFSRQQTLQPKILNLTDVVADISSLLRRLIGARIELKTIHDRDLGLVKVDQGQIEQVIINLAVNARDAMPDGGTMTIRTSNARVDDPVKYGHELLPEGDYVLVEIDDTGTGIASEHLGRIFEPFFSTKAVGSGTGLGLSTVYGIVKQTGGYVFVKSALGKGTTFRIYLPRHADEQTAAETVVQPKNKDLTGAGTVLLVEDEDAVRQFSVRALRNKGYRVIEANSGEGALAVIRRGDEPIDVIVTDVVMPQLDGPELVKVVRETRPDMKVIFISGYAEDAFRKRVGSDTDLHFLPKPFSLQQLASKVKEVIARPAP</sequence>
<dbReference type="Gene3D" id="1.10.287.130">
    <property type="match status" value="1"/>
</dbReference>
<keyword evidence="8" id="KW-0418">Kinase</keyword>
<dbReference type="Gene3D" id="3.40.50.2300">
    <property type="match status" value="1"/>
</dbReference>
<dbReference type="CDD" id="cd00130">
    <property type="entry name" value="PAS"/>
    <property type="match status" value="2"/>
</dbReference>
<proteinExistence type="predicted"/>
<gene>
    <name evidence="8" type="ORF">E4680_13620</name>
</gene>
<dbReference type="PRINTS" id="PR00344">
    <property type="entry name" value="BCTRLSENSOR"/>
</dbReference>
<feature type="domain" description="PAS" evidence="7">
    <location>
        <begin position="84"/>
        <end position="128"/>
    </location>
</feature>
<organism evidence="8 9">
    <name type="scientific">Candidatus Macondimonas diazotrophica</name>
    <dbReference type="NCBI Taxonomy" id="2305248"/>
    <lineage>
        <taxon>Bacteria</taxon>
        <taxon>Pseudomonadati</taxon>
        <taxon>Pseudomonadota</taxon>
        <taxon>Gammaproteobacteria</taxon>
        <taxon>Chromatiales</taxon>
        <taxon>Ectothiorhodospiraceae</taxon>
        <taxon>Candidatus Macondimonas</taxon>
    </lineage>
</organism>
<evidence type="ECO:0000259" key="5">
    <source>
        <dbReference type="PROSITE" id="PS50109"/>
    </source>
</evidence>
<dbReference type="InterPro" id="IPR035965">
    <property type="entry name" value="PAS-like_dom_sf"/>
</dbReference>
<evidence type="ECO:0000259" key="7">
    <source>
        <dbReference type="PROSITE" id="PS50112"/>
    </source>
</evidence>
<dbReference type="CDD" id="cd00082">
    <property type="entry name" value="HisKA"/>
    <property type="match status" value="1"/>
</dbReference>
<dbReference type="RefSeq" id="WP_135282969.1">
    <property type="nucleotide sequence ID" value="NZ_SRIO01000044.1"/>
</dbReference>
<dbReference type="PROSITE" id="PS50110">
    <property type="entry name" value="RESPONSE_REGULATORY"/>
    <property type="match status" value="1"/>
</dbReference>
<dbReference type="AlphaFoldDB" id="A0A4Z0F4J6"/>
<keyword evidence="3 4" id="KW-0597">Phosphoprotein</keyword>
<dbReference type="InterPro" id="IPR011006">
    <property type="entry name" value="CheY-like_superfamily"/>
</dbReference>
<dbReference type="EMBL" id="SRIO01000044">
    <property type="protein sequence ID" value="TFZ81140.1"/>
    <property type="molecule type" value="Genomic_DNA"/>
</dbReference>
<dbReference type="InterPro" id="IPR001789">
    <property type="entry name" value="Sig_transdc_resp-reg_receiver"/>
</dbReference>
<evidence type="ECO:0000256" key="2">
    <source>
        <dbReference type="ARBA" id="ARBA00012438"/>
    </source>
</evidence>
<dbReference type="SUPFAM" id="SSF52172">
    <property type="entry name" value="CheY-like"/>
    <property type="match status" value="1"/>
</dbReference>
<dbReference type="Gene3D" id="3.30.450.20">
    <property type="entry name" value="PAS domain"/>
    <property type="match status" value="2"/>
</dbReference>
<reference evidence="8 9" key="1">
    <citation type="journal article" date="2019" name="ISME J.">
        <title>Candidatus Macondimonas diazotrophica, a novel gammaproteobacterial genus dominating crude-oil-contaminated coastal sediments.</title>
        <authorList>
            <person name="Karthikeyan S."/>
            <person name="Konstantinidis K."/>
        </authorList>
    </citation>
    <scope>NUCLEOTIDE SEQUENCE [LARGE SCALE GENOMIC DNA]</scope>
    <source>
        <strain evidence="8 9">KTK01</strain>
    </source>
</reference>
<comment type="catalytic activity">
    <reaction evidence="1">
        <text>ATP + protein L-histidine = ADP + protein N-phospho-L-histidine.</text>
        <dbReference type="EC" id="2.7.13.3"/>
    </reaction>
</comment>
<dbReference type="SMART" id="SM00091">
    <property type="entry name" value="PAS"/>
    <property type="match status" value="2"/>
</dbReference>
<feature type="domain" description="Response regulatory" evidence="6">
    <location>
        <begin position="592"/>
        <end position="708"/>
    </location>
</feature>
<dbReference type="GO" id="GO:0000155">
    <property type="term" value="F:phosphorelay sensor kinase activity"/>
    <property type="evidence" value="ECO:0007669"/>
    <property type="project" value="InterPro"/>
</dbReference>
<evidence type="ECO:0000259" key="6">
    <source>
        <dbReference type="PROSITE" id="PS50110"/>
    </source>
</evidence>
<dbReference type="Gene3D" id="3.30.565.10">
    <property type="entry name" value="Histidine kinase-like ATPase, C-terminal domain"/>
    <property type="match status" value="1"/>
</dbReference>
<feature type="modified residue" description="4-aspartylphosphate" evidence="4">
    <location>
        <position position="643"/>
    </location>
</feature>
<dbReference type="EC" id="2.7.13.3" evidence="2"/>
<dbReference type="InterPro" id="IPR036097">
    <property type="entry name" value="HisK_dim/P_sf"/>
</dbReference>
<dbReference type="SMART" id="SM00387">
    <property type="entry name" value="HATPase_c"/>
    <property type="match status" value="1"/>
</dbReference>
<dbReference type="Pfam" id="PF00512">
    <property type="entry name" value="HisKA"/>
    <property type="match status" value="1"/>
</dbReference>
<protein>
    <recommendedName>
        <fullName evidence="2">histidine kinase</fullName>
        <ecNumber evidence="2">2.7.13.3</ecNumber>
    </recommendedName>
</protein>
<dbReference type="SUPFAM" id="SSF47384">
    <property type="entry name" value="Homodimeric domain of signal transducing histidine kinase"/>
    <property type="match status" value="1"/>
</dbReference>
<feature type="domain" description="Histidine kinase" evidence="5">
    <location>
        <begin position="347"/>
        <end position="570"/>
    </location>
</feature>
<dbReference type="InterPro" id="IPR005467">
    <property type="entry name" value="His_kinase_dom"/>
</dbReference>
<dbReference type="InterPro" id="IPR003594">
    <property type="entry name" value="HATPase_dom"/>
</dbReference>
<feature type="domain" description="PAS" evidence="7">
    <location>
        <begin position="210"/>
        <end position="280"/>
    </location>
</feature>
<name>A0A4Z0F4J6_9GAMM</name>
<dbReference type="OrthoDB" id="1931120at2"/>
<dbReference type="FunFam" id="1.10.287.130:FF:000037">
    <property type="entry name" value="Hybrid sensor histidine kinase/response regulator"/>
    <property type="match status" value="1"/>
</dbReference>
<accession>A0A4Z0F4J6</accession>
<dbReference type="Pfam" id="PF13188">
    <property type="entry name" value="PAS_8"/>
    <property type="match status" value="1"/>
</dbReference>
<keyword evidence="9" id="KW-1185">Reference proteome</keyword>
<dbReference type="InterPro" id="IPR003661">
    <property type="entry name" value="HisK_dim/P_dom"/>
</dbReference>
<evidence type="ECO:0000256" key="3">
    <source>
        <dbReference type="ARBA" id="ARBA00022553"/>
    </source>
</evidence>
<evidence type="ECO:0000256" key="1">
    <source>
        <dbReference type="ARBA" id="ARBA00000085"/>
    </source>
</evidence>
<dbReference type="Proteomes" id="UP000297890">
    <property type="component" value="Unassembled WGS sequence"/>
</dbReference>
<dbReference type="PROSITE" id="PS50109">
    <property type="entry name" value="HIS_KIN"/>
    <property type="match status" value="1"/>
</dbReference>
<feature type="non-terminal residue" evidence="8">
    <location>
        <position position="1"/>
    </location>
</feature>
<dbReference type="PANTHER" id="PTHR43065">
    <property type="entry name" value="SENSOR HISTIDINE KINASE"/>
    <property type="match status" value="1"/>
</dbReference>
<dbReference type="Pfam" id="PF08448">
    <property type="entry name" value="PAS_4"/>
    <property type="match status" value="1"/>
</dbReference>
<dbReference type="SMART" id="SM00448">
    <property type="entry name" value="REC"/>
    <property type="match status" value="1"/>
</dbReference>
<dbReference type="Pfam" id="PF02518">
    <property type="entry name" value="HATPase_c"/>
    <property type="match status" value="1"/>
</dbReference>
<dbReference type="InterPro" id="IPR036890">
    <property type="entry name" value="HATPase_C_sf"/>
</dbReference>
<evidence type="ECO:0000313" key="9">
    <source>
        <dbReference type="Proteomes" id="UP000297890"/>
    </source>
</evidence>
<dbReference type="SUPFAM" id="SSF55785">
    <property type="entry name" value="PYP-like sensor domain (PAS domain)"/>
    <property type="match status" value="2"/>
</dbReference>
<comment type="caution">
    <text evidence="8">The sequence shown here is derived from an EMBL/GenBank/DDBJ whole genome shotgun (WGS) entry which is preliminary data.</text>
</comment>
<dbReference type="InterPro" id="IPR004358">
    <property type="entry name" value="Sig_transdc_His_kin-like_C"/>
</dbReference>
<dbReference type="PROSITE" id="PS50112">
    <property type="entry name" value="PAS"/>
    <property type="match status" value="2"/>
</dbReference>
<keyword evidence="8" id="KW-0808">Transferase</keyword>